<dbReference type="SUPFAM" id="SSF55729">
    <property type="entry name" value="Acyl-CoA N-acyltransferases (Nat)"/>
    <property type="match status" value="1"/>
</dbReference>
<keyword evidence="2 5" id="KW-0808">Transferase</keyword>
<evidence type="ECO:0000256" key="1">
    <source>
        <dbReference type="ARBA" id="ARBA00008694"/>
    </source>
</evidence>
<evidence type="ECO:0000313" key="6">
    <source>
        <dbReference type="Proteomes" id="UP000005632"/>
    </source>
</evidence>
<proteinExistence type="inferred from homology"/>
<dbReference type="PROSITE" id="PS51186">
    <property type="entry name" value="GNAT"/>
    <property type="match status" value="1"/>
</dbReference>
<dbReference type="InterPro" id="IPR051016">
    <property type="entry name" value="Diverse_Substrate_AcTransf"/>
</dbReference>
<dbReference type="PANTHER" id="PTHR10545">
    <property type="entry name" value="DIAMINE N-ACETYLTRANSFERASE"/>
    <property type="match status" value="1"/>
</dbReference>
<dbReference type="RefSeq" id="WP_014270484.1">
    <property type="nucleotide sequence ID" value="NC_016633.1"/>
</dbReference>
<name>G8QY76_SPHPG</name>
<dbReference type="PANTHER" id="PTHR10545:SF29">
    <property type="entry name" value="GH14572P-RELATED"/>
    <property type="match status" value="1"/>
</dbReference>
<dbReference type="Gene3D" id="3.40.630.30">
    <property type="match status" value="1"/>
</dbReference>
<dbReference type="InterPro" id="IPR000182">
    <property type="entry name" value="GNAT_dom"/>
</dbReference>
<dbReference type="Proteomes" id="UP000005632">
    <property type="component" value="Chromosome"/>
</dbReference>
<gene>
    <name evidence="5" type="ordered locus">SpiGrapes_1847</name>
</gene>
<dbReference type="eggNOG" id="COG0456">
    <property type="taxonomic scope" value="Bacteria"/>
</dbReference>
<dbReference type="STRING" id="158190.SpiGrapes_1847"/>
<dbReference type="FunFam" id="3.40.630.30:FF:000064">
    <property type="entry name" value="GNAT family acetyltransferase"/>
    <property type="match status" value="1"/>
</dbReference>
<keyword evidence="3" id="KW-0012">Acyltransferase</keyword>
<protein>
    <submittedName>
        <fullName evidence="5">Acetyltransferase</fullName>
    </submittedName>
</protein>
<evidence type="ECO:0000256" key="2">
    <source>
        <dbReference type="ARBA" id="ARBA00022679"/>
    </source>
</evidence>
<accession>G8QY76</accession>
<dbReference type="EMBL" id="CP003155">
    <property type="protein sequence ID" value="AEV29641.1"/>
    <property type="molecule type" value="Genomic_DNA"/>
</dbReference>
<comment type="similarity">
    <text evidence="1">Belongs to the acetyltransferase family.</text>
</comment>
<dbReference type="HOGENOM" id="CLU_013985_41_3_12"/>
<dbReference type="CDD" id="cd04301">
    <property type="entry name" value="NAT_SF"/>
    <property type="match status" value="1"/>
</dbReference>
<evidence type="ECO:0000313" key="5">
    <source>
        <dbReference type="EMBL" id="AEV29641.1"/>
    </source>
</evidence>
<evidence type="ECO:0000259" key="4">
    <source>
        <dbReference type="PROSITE" id="PS51186"/>
    </source>
</evidence>
<dbReference type="Pfam" id="PF00583">
    <property type="entry name" value="Acetyltransf_1"/>
    <property type="match status" value="1"/>
</dbReference>
<dbReference type="InterPro" id="IPR016181">
    <property type="entry name" value="Acyl_CoA_acyltransferase"/>
</dbReference>
<sequence>MMTLREATEEDIPLILQFVKELAMYEHLENEVVATPQLMRYWIFEQKKASVLFCCHDGLEVGFALYFYNYSTWKGCCGIYIEDLYVQKAYRGKGFGKGLITRIAQIANKEGCARVEWACLDWNQSSIDFYKSLGAKPMEDWSVFRLTGLALHSFSEN</sequence>
<keyword evidence="6" id="KW-1185">Reference proteome</keyword>
<reference evidence="5 6" key="1">
    <citation type="submission" date="2011-11" db="EMBL/GenBank/DDBJ databases">
        <title>Complete sequence of Spirochaeta sp. grapes.</title>
        <authorList>
            <consortium name="US DOE Joint Genome Institute"/>
            <person name="Lucas S."/>
            <person name="Han J."/>
            <person name="Lapidus A."/>
            <person name="Cheng J.-F."/>
            <person name="Goodwin L."/>
            <person name="Pitluck S."/>
            <person name="Peters L."/>
            <person name="Ovchinnikova G."/>
            <person name="Munk A.C."/>
            <person name="Detter J.C."/>
            <person name="Han C."/>
            <person name="Tapia R."/>
            <person name="Land M."/>
            <person name="Hauser L."/>
            <person name="Kyrpides N."/>
            <person name="Ivanova N."/>
            <person name="Pagani I."/>
            <person name="Ritalahtilisa K."/>
            <person name="Loeffler F."/>
            <person name="Woyke T."/>
        </authorList>
    </citation>
    <scope>NUCLEOTIDE SEQUENCE [LARGE SCALE GENOMIC DNA]</scope>
    <source>
        <strain evidence="6">ATCC BAA-1885 / DSM 22778 / Grapes</strain>
    </source>
</reference>
<feature type="domain" description="N-acetyltransferase" evidence="4">
    <location>
        <begin position="2"/>
        <end position="157"/>
    </location>
</feature>
<dbReference type="KEGG" id="sgp:SpiGrapes_1847"/>
<dbReference type="AlphaFoldDB" id="G8QY76"/>
<evidence type="ECO:0000256" key="3">
    <source>
        <dbReference type="ARBA" id="ARBA00023315"/>
    </source>
</evidence>
<organism evidence="5 6">
    <name type="scientific">Sphaerochaeta pleomorpha (strain ATCC BAA-1885 / DSM 22778 / Grapes)</name>
    <dbReference type="NCBI Taxonomy" id="158190"/>
    <lineage>
        <taxon>Bacteria</taxon>
        <taxon>Pseudomonadati</taxon>
        <taxon>Spirochaetota</taxon>
        <taxon>Spirochaetia</taxon>
        <taxon>Spirochaetales</taxon>
        <taxon>Sphaerochaetaceae</taxon>
        <taxon>Sphaerochaeta</taxon>
    </lineage>
</organism>
<dbReference type="GO" id="GO:0008080">
    <property type="term" value="F:N-acetyltransferase activity"/>
    <property type="evidence" value="ECO:0007669"/>
    <property type="project" value="UniProtKB-ARBA"/>
</dbReference>